<accession>B2J771</accession>
<dbReference type="SUPFAM" id="SSF48452">
    <property type="entry name" value="TPR-like"/>
    <property type="match status" value="1"/>
</dbReference>
<dbReference type="InterPro" id="IPR011990">
    <property type="entry name" value="TPR-like_helical_dom_sf"/>
</dbReference>
<gene>
    <name evidence="2" type="ordered locus">Npun_F0502</name>
</gene>
<dbReference type="PhylomeDB" id="B2J771"/>
<evidence type="ECO:0000313" key="2">
    <source>
        <dbReference type="EMBL" id="ACC79279.1"/>
    </source>
</evidence>
<feature type="repeat" description="TPR" evidence="1">
    <location>
        <begin position="47"/>
        <end position="80"/>
    </location>
</feature>
<evidence type="ECO:0000256" key="1">
    <source>
        <dbReference type="PROSITE-ProRule" id="PRU00339"/>
    </source>
</evidence>
<dbReference type="Gene3D" id="1.25.40.10">
    <property type="entry name" value="Tetratricopeptide repeat domain"/>
    <property type="match status" value="1"/>
</dbReference>
<dbReference type="EnsemblBacteria" id="ACC79279">
    <property type="protein sequence ID" value="ACC79279"/>
    <property type="gene ID" value="Npun_F0502"/>
</dbReference>
<reference evidence="2 3" key="2">
    <citation type="journal article" date="2013" name="Plant Physiol.">
        <title>A Nostoc punctiforme Sugar Transporter Necessary to Establish a Cyanobacterium-Plant Symbiosis.</title>
        <authorList>
            <person name="Ekman M."/>
            <person name="Picossi S."/>
            <person name="Campbell E.L."/>
            <person name="Meeks J.C."/>
            <person name="Flores E."/>
        </authorList>
    </citation>
    <scope>NUCLEOTIDE SEQUENCE [LARGE SCALE GENOMIC DNA]</scope>
    <source>
        <strain evidence="3">ATCC 29133 / PCC 73102</strain>
    </source>
</reference>
<reference evidence="3" key="1">
    <citation type="submission" date="2008-04" db="EMBL/GenBank/DDBJ databases">
        <title>Complete sequence of chromosome of Nostoc punctiforme ATCC 29133.</title>
        <authorList>
            <consortium name="US DOE Joint Genome Institute"/>
            <person name="Copeland A."/>
            <person name="Lucas S."/>
            <person name="Lapidus A."/>
            <person name="Glavina del Rio T."/>
            <person name="Dalin E."/>
            <person name="Tice H."/>
            <person name="Pitluck S."/>
            <person name="Chain P."/>
            <person name="Malfatti S."/>
            <person name="Shin M."/>
            <person name="Vergez L."/>
            <person name="Schmutz J."/>
            <person name="Larimer F."/>
            <person name="Land M."/>
            <person name="Hauser L."/>
            <person name="Kyrpides N."/>
            <person name="Kim E."/>
            <person name="Meeks J.C."/>
            <person name="Elhai J."/>
            <person name="Campbell E.L."/>
            <person name="Thiel T."/>
            <person name="Longmire J."/>
            <person name="Potts M."/>
            <person name="Atlas R."/>
        </authorList>
    </citation>
    <scope>NUCLEOTIDE SEQUENCE [LARGE SCALE GENOMIC DNA]</scope>
    <source>
        <strain evidence="3">ATCC 29133 / PCC 73102</strain>
    </source>
</reference>
<keyword evidence="3" id="KW-1185">Reference proteome</keyword>
<dbReference type="AlphaFoldDB" id="B2J771"/>
<dbReference type="EMBL" id="CP001037">
    <property type="protein sequence ID" value="ACC79279.1"/>
    <property type="molecule type" value="Genomic_DNA"/>
</dbReference>
<evidence type="ECO:0000313" key="3">
    <source>
        <dbReference type="Proteomes" id="UP000001191"/>
    </source>
</evidence>
<dbReference type="HOGENOM" id="CLU_1814111_0_0_3"/>
<dbReference type="PROSITE" id="PS50005">
    <property type="entry name" value="TPR"/>
    <property type="match status" value="1"/>
</dbReference>
<dbReference type="KEGG" id="npu:Npun_F0502"/>
<dbReference type="DNASU" id="6249971"/>
<dbReference type="eggNOG" id="COG4783">
    <property type="taxonomic scope" value="Bacteria"/>
</dbReference>
<sequence>MIIDKLTMTQTVESLFDTGLERYKAGEAVDSLIPVFKEVCDRAPKTSAAWICLAWLYLLDNKPNLAYKAAQKAVKLNPQDPQARVNIALAMLETGQKGLREHIDIAQQLIFVNEEWQDEIKNSIEDGLTRKPDWQSLKKVKNWLFEE</sequence>
<dbReference type="STRING" id="63737.Npun_F0502"/>
<dbReference type="InterPro" id="IPR019734">
    <property type="entry name" value="TPR_rpt"/>
</dbReference>
<name>B2J771_NOSP7</name>
<protein>
    <submittedName>
        <fullName evidence="2">TPR repeat-containing protein</fullName>
    </submittedName>
</protein>
<proteinExistence type="predicted"/>
<organism evidence="2 3">
    <name type="scientific">Nostoc punctiforme (strain ATCC 29133 / PCC 73102)</name>
    <dbReference type="NCBI Taxonomy" id="63737"/>
    <lineage>
        <taxon>Bacteria</taxon>
        <taxon>Bacillati</taxon>
        <taxon>Cyanobacteriota</taxon>
        <taxon>Cyanophyceae</taxon>
        <taxon>Nostocales</taxon>
        <taxon>Nostocaceae</taxon>
        <taxon>Nostoc</taxon>
    </lineage>
</organism>
<keyword evidence="1" id="KW-0802">TPR repeat</keyword>
<dbReference type="Proteomes" id="UP000001191">
    <property type="component" value="Chromosome"/>
</dbReference>